<dbReference type="PANTHER" id="PTHR31972">
    <property type="entry name" value="EXPRESSED PROTEIN"/>
    <property type="match status" value="1"/>
</dbReference>
<protein>
    <recommendedName>
        <fullName evidence="4">DUF868 domain-containing protein</fullName>
    </recommendedName>
</protein>
<dbReference type="AlphaFoldDB" id="A0A0D9VDE3"/>
<dbReference type="Proteomes" id="UP000032180">
    <property type="component" value="Chromosome 2"/>
</dbReference>
<reference evidence="2" key="3">
    <citation type="submission" date="2015-04" db="UniProtKB">
        <authorList>
            <consortium name="EnsemblPlants"/>
        </authorList>
    </citation>
    <scope>IDENTIFICATION</scope>
</reference>
<dbReference type="Gramene" id="LPERR02G06510.1">
    <property type="protein sequence ID" value="LPERR02G06510.1"/>
    <property type="gene ID" value="LPERR02G06510"/>
</dbReference>
<evidence type="ECO:0000313" key="2">
    <source>
        <dbReference type="EnsemblPlants" id="LPERR02G06510.1"/>
    </source>
</evidence>
<organism evidence="2 3">
    <name type="scientific">Leersia perrieri</name>
    <dbReference type="NCBI Taxonomy" id="77586"/>
    <lineage>
        <taxon>Eukaryota</taxon>
        <taxon>Viridiplantae</taxon>
        <taxon>Streptophyta</taxon>
        <taxon>Embryophyta</taxon>
        <taxon>Tracheophyta</taxon>
        <taxon>Spermatophyta</taxon>
        <taxon>Magnoliopsida</taxon>
        <taxon>Liliopsida</taxon>
        <taxon>Poales</taxon>
        <taxon>Poaceae</taxon>
        <taxon>BOP clade</taxon>
        <taxon>Oryzoideae</taxon>
        <taxon>Oryzeae</taxon>
        <taxon>Oryzinae</taxon>
        <taxon>Leersia</taxon>
    </lineage>
</organism>
<sequence>MQSDNEFEVPSSSFSFKFVVLSNISSLASTFFLACLQTENFQPSLLLAIDKANSGEIRSGAIDLAQIMHKRSKSYEPSSEMDEHRRVGNNGGSTTTTTTCDDSACGRSSSSSSSSSPATAQCSTVSVYRATINGVPHHVTATWTKTLINQSFTISISAVAGDSSTSPSPSTPATMSHKVELKPWPFWSSKKGSKALAGGEIEVFWDLRSAKFPAAAAASPSPEPTAGYYVAVVSDGEVALLLGDAKKDAFRRTRSRPSASLDDAVLVSRRESVSGKRSFAARAPLLAAGDAADIVVDAWLGGREPEMRIAVDGVAVVHVRSLQWKFRGNETVMVGESPVMVMWDVHDWVFAAGGGGMAVAAAQAVFVFKPGAPPEVGENGGGGGIGDEGGYSFFLHAWKTE</sequence>
<dbReference type="EnsemblPlants" id="LPERR02G06510.1">
    <property type="protein sequence ID" value="LPERR02G06510.1"/>
    <property type="gene ID" value="LPERR02G06510"/>
</dbReference>
<feature type="region of interest" description="Disordered" evidence="1">
    <location>
        <begin position="72"/>
        <end position="119"/>
    </location>
</feature>
<dbReference type="eggNOG" id="ENOG502QUX5">
    <property type="taxonomic scope" value="Eukaryota"/>
</dbReference>
<dbReference type="Pfam" id="PF05910">
    <property type="entry name" value="DUF868"/>
    <property type="match status" value="1"/>
</dbReference>
<accession>A0A0D9VDE3</accession>
<dbReference type="InterPro" id="IPR008586">
    <property type="entry name" value="DUF868_pln"/>
</dbReference>
<dbReference type="STRING" id="77586.A0A0D9VDE3"/>
<dbReference type="HOGENOM" id="CLU_042471_1_0_1"/>
<proteinExistence type="predicted"/>
<evidence type="ECO:0000256" key="1">
    <source>
        <dbReference type="SAM" id="MobiDB-lite"/>
    </source>
</evidence>
<name>A0A0D9VDE3_9ORYZ</name>
<reference evidence="2 3" key="1">
    <citation type="submission" date="2012-08" db="EMBL/GenBank/DDBJ databases">
        <title>Oryza genome evolution.</title>
        <authorList>
            <person name="Wing R.A."/>
        </authorList>
    </citation>
    <scope>NUCLEOTIDE SEQUENCE</scope>
</reference>
<evidence type="ECO:0000313" key="3">
    <source>
        <dbReference type="Proteomes" id="UP000032180"/>
    </source>
</evidence>
<dbReference type="PANTHER" id="PTHR31972:SF2">
    <property type="entry name" value="DUF868 FAMILY PROTEIN (DUF868)"/>
    <property type="match status" value="1"/>
</dbReference>
<evidence type="ECO:0008006" key="4">
    <source>
        <dbReference type="Google" id="ProtNLM"/>
    </source>
</evidence>
<reference evidence="3" key="2">
    <citation type="submission" date="2013-12" db="EMBL/GenBank/DDBJ databases">
        <authorList>
            <person name="Yu Y."/>
            <person name="Lee S."/>
            <person name="de Baynast K."/>
            <person name="Wissotski M."/>
            <person name="Liu L."/>
            <person name="Talag J."/>
            <person name="Goicoechea J."/>
            <person name="Angelova A."/>
            <person name="Jetty R."/>
            <person name="Kudrna D."/>
            <person name="Golser W."/>
            <person name="Rivera L."/>
            <person name="Zhang J."/>
            <person name="Wing R."/>
        </authorList>
    </citation>
    <scope>NUCLEOTIDE SEQUENCE</scope>
</reference>
<keyword evidence="3" id="KW-1185">Reference proteome</keyword>